<organism evidence="1 2">
    <name type="scientific">Desulfonema magnum</name>
    <dbReference type="NCBI Taxonomy" id="45655"/>
    <lineage>
        <taxon>Bacteria</taxon>
        <taxon>Pseudomonadati</taxon>
        <taxon>Thermodesulfobacteriota</taxon>
        <taxon>Desulfobacteria</taxon>
        <taxon>Desulfobacterales</taxon>
        <taxon>Desulfococcaceae</taxon>
        <taxon>Desulfonema</taxon>
    </lineage>
</organism>
<reference evidence="1" key="1">
    <citation type="journal article" date="2021" name="Microb. Physiol.">
        <title>Proteogenomic Insights into the Physiology of Marine, Sulfate-Reducing, Filamentous Desulfonema limicola and Desulfonema magnum.</title>
        <authorList>
            <person name="Schnaars V."/>
            <person name="Wohlbrand L."/>
            <person name="Scheve S."/>
            <person name="Hinrichs C."/>
            <person name="Reinhardt R."/>
            <person name="Rabus R."/>
        </authorList>
    </citation>
    <scope>NUCLEOTIDE SEQUENCE</scope>
    <source>
        <strain evidence="1">4be13</strain>
    </source>
</reference>
<accession>A0A975BTL4</accession>
<dbReference type="AlphaFoldDB" id="A0A975BTL4"/>
<dbReference type="Proteomes" id="UP000663722">
    <property type="component" value="Chromosome"/>
</dbReference>
<evidence type="ECO:0000313" key="1">
    <source>
        <dbReference type="EMBL" id="QTA91277.1"/>
    </source>
</evidence>
<sequence>MSWFILSKFFSDFNFKNSSLSREKNITTRMTYRKDHGTEIFFISHF</sequence>
<dbReference type="EMBL" id="CP061800">
    <property type="protein sequence ID" value="QTA91277.1"/>
    <property type="molecule type" value="Genomic_DNA"/>
</dbReference>
<proteinExistence type="predicted"/>
<keyword evidence="2" id="KW-1185">Reference proteome</keyword>
<dbReference type="KEGG" id="dmm:dnm_073410"/>
<gene>
    <name evidence="1" type="ORF">dnm_073410</name>
</gene>
<name>A0A975BTL4_9BACT</name>
<protein>
    <submittedName>
        <fullName evidence="1">Uncharacterized protein</fullName>
    </submittedName>
</protein>
<evidence type="ECO:0000313" key="2">
    <source>
        <dbReference type="Proteomes" id="UP000663722"/>
    </source>
</evidence>